<keyword evidence="4 7" id="KW-0963">Cytoplasm</keyword>
<evidence type="ECO:0000256" key="4">
    <source>
        <dbReference type="ARBA" id="ARBA00022490"/>
    </source>
</evidence>
<dbReference type="GO" id="GO:0005634">
    <property type="term" value="C:nucleus"/>
    <property type="evidence" value="ECO:0007669"/>
    <property type="project" value="TreeGrafter"/>
</dbReference>
<dbReference type="EC" id="5.2.1.8" evidence="7"/>
<evidence type="ECO:0000256" key="2">
    <source>
        <dbReference type="ARBA" id="ARBA00004496"/>
    </source>
</evidence>
<dbReference type="PANTHER" id="PTHR10012:SF0">
    <property type="entry name" value="SERINE_THREONINE-PROTEIN PHOSPHATASE 2A ACTIVATOR"/>
    <property type="match status" value="1"/>
</dbReference>
<dbReference type="VEuPathDB" id="ToxoDB:EAH_00021970"/>
<dbReference type="OrthoDB" id="346819at2759"/>
<comment type="similarity">
    <text evidence="3 7">Belongs to the PTPA-type PPIase family.</text>
</comment>
<reference evidence="9" key="2">
    <citation type="submission" date="2013-10" db="EMBL/GenBank/DDBJ databases">
        <authorList>
            <person name="Aslett M."/>
        </authorList>
    </citation>
    <scope>NUCLEOTIDE SEQUENCE [LARGE SCALE GENOMIC DNA]</scope>
    <source>
        <strain evidence="9">Houghton</strain>
    </source>
</reference>
<keyword evidence="10" id="KW-1185">Reference proteome</keyword>
<dbReference type="InterPro" id="IPR037218">
    <property type="entry name" value="PTPA_sf"/>
</dbReference>
<dbReference type="GO" id="GO:0000159">
    <property type="term" value="C:protein phosphatase type 2A complex"/>
    <property type="evidence" value="ECO:0007669"/>
    <property type="project" value="TreeGrafter"/>
</dbReference>
<keyword evidence="5 7" id="KW-0697">Rotamase</keyword>
<evidence type="ECO:0000313" key="10">
    <source>
        <dbReference type="Proteomes" id="UP000018050"/>
    </source>
</evidence>
<dbReference type="InterPro" id="IPR004327">
    <property type="entry name" value="Phstyr_phstse_ac"/>
</dbReference>
<evidence type="ECO:0000256" key="5">
    <source>
        <dbReference type="ARBA" id="ARBA00023110"/>
    </source>
</evidence>
<evidence type="ECO:0000256" key="1">
    <source>
        <dbReference type="ARBA" id="ARBA00000971"/>
    </source>
</evidence>
<evidence type="ECO:0000313" key="9">
    <source>
        <dbReference type="EMBL" id="CDI81480.1"/>
    </source>
</evidence>
<sequence length="384" mass="41865">MEPHDKARGVELRNSSAVPSEELGHPVSAPATAAAAAGSAAASTRPAGVSSFVPDAFCCLHPLALEQRQQQGSGDWHLRATSKSVRSEADLRRWLSSPTHTQFLSFVGRLARHAAGKKTLPSLLYVKNSNNKPQIPSAGAASMAAGAAATTTTAASAADAAQVSVQSGARELLSGFVPFSELPANRACWALVEVLQQLLKWVDEIPPLEQPTRFGNQAFKTWCRRLEEGAEQLLSGVWAACDDVEVTETEKKEMVDIFCSSFGNPVRLDFGTGHECSFAIFLFCLFKKNILKEEQHDPFAVLGIFKGYVQVAHALQQRYMLEAAGSRGVWGLDDFHFLTFLWGAGQLSEQQIIEPAQIMERDLVQELSPDLLYFDSIEYVLQVS</sequence>
<dbReference type="GO" id="GO:0008160">
    <property type="term" value="F:protein tyrosine phosphatase activator activity"/>
    <property type="evidence" value="ECO:0007669"/>
    <property type="project" value="TreeGrafter"/>
</dbReference>
<evidence type="ECO:0000256" key="3">
    <source>
        <dbReference type="ARBA" id="ARBA00011019"/>
    </source>
</evidence>
<dbReference type="InterPro" id="IPR043170">
    <property type="entry name" value="PTPA_C_lid"/>
</dbReference>
<comment type="function">
    <text evidence="7">PPIases accelerate the folding of proteins. It catalyzes the cis-trans isomerization of proline imidic peptide bonds in oligopeptides.</text>
</comment>
<protein>
    <recommendedName>
        <fullName evidence="7">Serine/threonine-protein phosphatase 2A activator</fullName>
        <ecNumber evidence="7">5.2.1.8</ecNumber>
    </recommendedName>
    <alternativeName>
        <fullName evidence="7">Phosphotyrosyl phosphatase activator</fullName>
    </alternativeName>
</protein>
<comment type="subcellular location">
    <subcellularLocation>
        <location evidence="2 7">Cytoplasm</location>
    </subcellularLocation>
</comment>
<feature type="compositionally biased region" description="Basic and acidic residues" evidence="8">
    <location>
        <begin position="1"/>
        <end position="11"/>
    </location>
</feature>
<dbReference type="AlphaFoldDB" id="U6GMR5"/>
<dbReference type="GO" id="GO:0005737">
    <property type="term" value="C:cytoplasm"/>
    <property type="evidence" value="ECO:0007669"/>
    <property type="project" value="UniProtKB-SubCell"/>
</dbReference>
<evidence type="ECO:0000256" key="8">
    <source>
        <dbReference type="SAM" id="MobiDB-lite"/>
    </source>
</evidence>
<proteinExistence type="inferred from homology"/>
<accession>U6GMR5</accession>
<keyword evidence="6 7" id="KW-0413">Isomerase</keyword>
<dbReference type="Pfam" id="PF03095">
    <property type="entry name" value="PTPA"/>
    <property type="match status" value="1"/>
</dbReference>
<gene>
    <name evidence="9" type="ORF">EAH_00021970</name>
</gene>
<dbReference type="SUPFAM" id="SSF140984">
    <property type="entry name" value="PTPA-like"/>
    <property type="match status" value="1"/>
</dbReference>
<dbReference type="GO" id="GO:0003755">
    <property type="term" value="F:peptidyl-prolyl cis-trans isomerase activity"/>
    <property type="evidence" value="ECO:0007669"/>
    <property type="project" value="UniProtKB-KW"/>
</dbReference>
<comment type="catalytic activity">
    <reaction evidence="1 7">
        <text>[protein]-peptidylproline (omega=180) = [protein]-peptidylproline (omega=0)</text>
        <dbReference type="Rhea" id="RHEA:16237"/>
        <dbReference type="Rhea" id="RHEA-COMP:10747"/>
        <dbReference type="Rhea" id="RHEA-COMP:10748"/>
        <dbReference type="ChEBI" id="CHEBI:83833"/>
        <dbReference type="ChEBI" id="CHEBI:83834"/>
        <dbReference type="EC" id="5.2.1.8"/>
    </reaction>
</comment>
<evidence type="ECO:0000256" key="6">
    <source>
        <dbReference type="ARBA" id="ARBA00023235"/>
    </source>
</evidence>
<dbReference type="EMBL" id="HG671661">
    <property type="protein sequence ID" value="CDI81480.1"/>
    <property type="molecule type" value="Genomic_DNA"/>
</dbReference>
<dbReference type="RefSeq" id="XP_013248802.1">
    <property type="nucleotide sequence ID" value="XM_013393348.1"/>
</dbReference>
<dbReference type="OMA" id="GHECSFA"/>
<dbReference type="Gene3D" id="1.20.120.1150">
    <property type="match status" value="1"/>
</dbReference>
<organism evidence="9 10">
    <name type="scientific">Eimeria acervulina</name>
    <name type="common">Coccidian parasite</name>
    <dbReference type="NCBI Taxonomy" id="5801"/>
    <lineage>
        <taxon>Eukaryota</taxon>
        <taxon>Sar</taxon>
        <taxon>Alveolata</taxon>
        <taxon>Apicomplexa</taxon>
        <taxon>Conoidasida</taxon>
        <taxon>Coccidia</taxon>
        <taxon>Eucoccidiorida</taxon>
        <taxon>Eimeriorina</taxon>
        <taxon>Eimeriidae</taxon>
        <taxon>Eimeria</taxon>
    </lineage>
</organism>
<dbReference type="Proteomes" id="UP000018050">
    <property type="component" value="Unassembled WGS sequence"/>
</dbReference>
<dbReference type="GO" id="GO:0007052">
    <property type="term" value="P:mitotic spindle organization"/>
    <property type="evidence" value="ECO:0007669"/>
    <property type="project" value="TreeGrafter"/>
</dbReference>
<evidence type="ECO:0000256" key="7">
    <source>
        <dbReference type="RuleBase" id="RU361210"/>
    </source>
</evidence>
<reference evidence="9" key="1">
    <citation type="submission" date="2013-10" db="EMBL/GenBank/DDBJ databases">
        <title>Genomic analysis of the causative agents of coccidiosis in chickens.</title>
        <authorList>
            <person name="Reid A.J."/>
            <person name="Blake D."/>
            <person name="Billington K."/>
            <person name="Browne H."/>
            <person name="Dunn M."/>
            <person name="Hung S."/>
            <person name="Kawahara F."/>
            <person name="Miranda-Saavedra D."/>
            <person name="Mourier T."/>
            <person name="Nagra H."/>
            <person name="Otto T.D."/>
            <person name="Rawlings N."/>
            <person name="Sanchez A."/>
            <person name="Sanders M."/>
            <person name="Subramaniam C."/>
            <person name="Tay Y."/>
            <person name="Dear P."/>
            <person name="Doerig C."/>
            <person name="Gruber A."/>
            <person name="Parkinson J."/>
            <person name="Shirley M."/>
            <person name="Wan K.L."/>
            <person name="Berriman M."/>
            <person name="Tomley F."/>
            <person name="Pain A."/>
        </authorList>
    </citation>
    <scope>NUCLEOTIDE SEQUENCE [LARGE SCALE GENOMIC DNA]</scope>
    <source>
        <strain evidence="9">Houghton</strain>
    </source>
</reference>
<dbReference type="GeneID" id="25270267"/>
<feature type="region of interest" description="Disordered" evidence="8">
    <location>
        <begin position="1"/>
        <end position="25"/>
    </location>
</feature>
<name>U6GMR5_EIMAC</name>
<dbReference type="PANTHER" id="PTHR10012">
    <property type="entry name" value="SERINE/THREONINE-PROTEIN PHOSPHATASE 2A REGULATORY SUBUNIT B"/>
    <property type="match status" value="1"/>
</dbReference>